<dbReference type="GO" id="GO:0005524">
    <property type="term" value="F:ATP binding"/>
    <property type="evidence" value="ECO:0007669"/>
    <property type="project" value="UniProtKB-KW"/>
</dbReference>
<dbReference type="InterPro" id="IPR025669">
    <property type="entry name" value="AAA_dom"/>
</dbReference>
<organism evidence="4 5">
    <name type="scientific">Paenirhodobacter enshiensis</name>
    <dbReference type="NCBI Taxonomy" id="1105367"/>
    <lineage>
        <taxon>Bacteria</taxon>
        <taxon>Pseudomonadati</taxon>
        <taxon>Pseudomonadota</taxon>
        <taxon>Alphaproteobacteria</taxon>
        <taxon>Rhodobacterales</taxon>
        <taxon>Rhodobacter group</taxon>
        <taxon>Paenirhodobacter</taxon>
    </lineage>
</organism>
<dbReference type="OrthoDB" id="8281972at2"/>
<dbReference type="Gene3D" id="3.40.50.2300">
    <property type="match status" value="1"/>
</dbReference>
<name>A0A086Y175_9RHOB</name>
<evidence type="ECO:0000256" key="2">
    <source>
        <dbReference type="ARBA" id="ARBA00022840"/>
    </source>
</evidence>
<dbReference type="GO" id="GO:0005829">
    <property type="term" value="C:cytosol"/>
    <property type="evidence" value="ECO:0007669"/>
    <property type="project" value="TreeGrafter"/>
</dbReference>
<dbReference type="GO" id="GO:0051782">
    <property type="term" value="P:negative regulation of cell division"/>
    <property type="evidence" value="ECO:0007669"/>
    <property type="project" value="TreeGrafter"/>
</dbReference>
<dbReference type="AlphaFoldDB" id="A0A086Y175"/>
<accession>A0A086Y175</accession>
<sequence>MTAAAEPTPESAPLSACTVSRDITNFDLLIEDMEQEFGESWGDLRFDEALSFLSQPEATALKVLTLALDAEDDTPAEMERIATLIAKARQAGVRVILITENLGATALHQLLRLGADDFVPYPLPEGALHDAVARLDKPLIAETPVPAATGGTAPGRDGSVLVVQGLAGGVGGTTFAVNLAWELATPDAPRKMQVAAPSVCVIDLDLQFGSVASCLDLSRTEAVFELWSDTARMDMLSFDQALADYDGKLKVLSAPADMLPLDFITGDDVNRVISMARSKFDYVIVDMPKSVVSWTEAALNQADVFFAMLELDMRSAQNALRLMRTFRAEDLPAEKMRFVLNRAPKFTDLGGKTRVRHLEQSLSISIEVQLPDGGRAVTDANDHGEPLGKAAPKSTLRKAISKLARVVAAVETAGRATA</sequence>
<dbReference type="InterPro" id="IPR027417">
    <property type="entry name" value="P-loop_NTPase"/>
</dbReference>
<dbReference type="Gene3D" id="3.40.50.300">
    <property type="entry name" value="P-loop containing nucleotide triphosphate hydrolases"/>
    <property type="match status" value="1"/>
</dbReference>
<dbReference type="STRING" id="1105367.CG50_13990"/>
<gene>
    <name evidence="4" type="ORF">CG50_13990</name>
</gene>
<dbReference type="SUPFAM" id="SSF52540">
    <property type="entry name" value="P-loop containing nucleoside triphosphate hydrolases"/>
    <property type="match status" value="1"/>
</dbReference>
<proteinExistence type="predicted"/>
<dbReference type="RefSeq" id="WP_036636050.1">
    <property type="nucleotide sequence ID" value="NZ_JFZB01000007.1"/>
</dbReference>
<dbReference type="Pfam" id="PF13614">
    <property type="entry name" value="AAA_31"/>
    <property type="match status" value="1"/>
</dbReference>
<dbReference type="Proteomes" id="UP000028824">
    <property type="component" value="Unassembled WGS sequence"/>
</dbReference>
<dbReference type="eggNOG" id="COG4963">
    <property type="taxonomic scope" value="Bacteria"/>
</dbReference>
<evidence type="ECO:0000313" key="4">
    <source>
        <dbReference type="EMBL" id="KFI28025.1"/>
    </source>
</evidence>
<dbReference type="GO" id="GO:0009898">
    <property type="term" value="C:cytoplasmic side of plasma membrane"/>
    <property type="evidence" value="ECO:0007669"/>
    <property type="project" value="TreeGrafter"/>
</dbReference>
<dbReference type="EMBL" id="JFZB01000007">
    <property type="protein sequence ID" value="KFI28025.1"/>
    <property type="molecule type" value="Genomic_DNA"/>
</dbReference>
<keyword evidence="5" id="KW-1185">Reference proteome</keyword>
<keyword evidence="2" id="KW-0067">ATP-binding</keyword>
<comment type="caution">
    <text evidence="4">The sequence shown here is derived from an EMBL/GenBank/DDBJ whole genome shotgun (WGS) entry which is preliminary data.</text>
</comment>
<feature type="domain" description="AAA" evidence="3">
    <location>
        <begin position="160"/>
        <end position="326"/>
    </location>
</feature>
<evidence type="ECO:0000256" key="1">
    <source>
        <dbReference type="ARBA" id="ARBA00022741"/>
    </source>
</evidence>
<dbReference type="GO" id="GO:0016887">
    <property type="term" value="F:ATP hydrolysis activity"/>
    <property type="evidence" value="ECO:0007669"/>
    <property type="project" value="TreeGrafter"/>
</dbReference>
<dbReference type="InterPro" id="IPR050625">
    <property type="entry name" value="ParA/MinD_ATPase"/>
</dbReference>
<keyword evidence="1" id="KW-0547">Nucleotide-binding</keyword>
<reference evidence="4 5" key="1">
    <citation type="submission" date="2014-03" db="EMBL/GenBank/DDBJ databases">
        <title>Genome of Paenirhodobacter enshiensis DW2-9.</title>
        <authorList>
            <person name="Wang D."/>
            <person name="Wang G."/>
        </authorList>
    </citation>
    <scope>NUCLEOTIDE SEQUENCE [LARGE SCALE GENOMIC DNA]</scope>
    <source>
        <strain evidence="4 5">DW2-9</strain>
    </source>
</reference>
<evidence type="ECO:0000259" key="3">
    <source>
        <dbReference type="Pfam" id="PF13614"/>
    </source>
</evidence>
<dbReference type="PANTHER" id="PTHR43384:SF6">
    <property type="entry name" value="SEPTUM SITE-DETERMINING PROTEIN MIND HOMOLOG, CHLOROPLASTIC"/>
    <property type="match status" value="1"/>
</dbReference>
<protein>
    <submittedName>
        <fullName evidence="4">Pilus assembly protein CpaE</fullName>
    </submittedName>
</protein>
<evidence type="ECO:0000313" key="5">
    <source>
        <dbReference type="Proteomes" id="UP000028824"/>
    </source>
</evidence>
<dbReference type="PANTHER" id="PTHR43384">
    <property type="entry name" value="SEPTUM SITE-DETERMINING PROTEIN MIND HOMOLOG, CHLOROPLASTIC-RELATED"/>
    <property type="match status" value="1"/>
</dbReference>